<dbReference type="Proteomes" id="UP000006727">
    <property type="component" value="Chromosome 15"/>
</dbReference>
<dbReference type="Gramene" id="Pp3c15_12030V3.1">
    <property type="protein sequence ID" value="PAC:32928541.CDS.1"/>
    <property type="gene ID" value="Pp3c15_12030"/>
</dbReference>
<keyword evidence="3" id="KW-1185">Reference proteome</keyword>
<evidence type="ECO:0000313" key="2">
    <source>
        <dbReference type="EnsemblPlants" id="PAC:32928541.CDS.1"/>
    </source>
</evidence>
<dbReference type="InParanoid" id="A0A2K1JCV7"/>
<evidence type="ECO:0000313" key="1">
    <source>
        <dbReference type="EMBL" id="PNR39366.1"/>
    </source>
</evidence>
<organism evidence="1">
    <name type="scientific">Physcomitrium patens</name>
    <name type="common">Spreading-leaved earth moss</name>
    <name type="synonym">Physcomitrella patens</name>
    <dbReference type="NCBI Taxonomy" id="3218"/>
    <lineage>
        <taxon>Eukaryota</taxon>
        <taxon>Viridiplantae</taxon>
        <taxon>Streptophyta</taxon>
        <taxon>Embryophyta</taxon>
        <taxon>Bryophyta</taxon>
        <taxon>Bryophytina</taxon>
        <taxon>Bryopsida</taxon>
        <taxon>Funariidae</taxon>
        <taxon>Funariales</taxon>
        <taxon>Funariaceae</taxon>
        <taxon>Physcomitrium</taxon>
    </lineage>
</organism>
<name>A0A2K1JCV7_PHYPA</name>
<gene>
    <name evidence="1" type="ORF">PHYPA_019644</name>
</gene>
<reference evidence="2" key="3">
    <citation type="submission" date="2020-12" db="UniProtKB">
        <authorList>
            <consortium name="EnsemblPlants"/>
        </authorList>
    </citation>
    <scope>IDENTIFICATION</scope>
</reference>
<proteinExistence type="predicted"/>
<evidence type="ECO:0000313" key="3">
    <source>
        <dbReference type="Proteomes" id="UP000006727"/>
    </source>
</evidence>
<accession>A0A2K1JCV7</accession>
<dbReference type="EMBL" id="ABEU02000015">
    <property type="protein sequence ID" value="PNR39366.1"/>
    <property type="molecule type" value="Genomic_DNA"/>
</dbReference>
<dbReference type="AlphaFoldDB" id="A0A2K1JCV7"/>
<dbReference type="EnsemblPlants" id="Pp3c15_12030V3.1">
    <property type="protein sequence ID" value="PAC:32928541.CDS.1"/>
    <property type="gene ID" value="Pp3c15_12030"/>
</dbReference>
<reference evidence="1 3" key="1">
    <citation type="journal article" date="2008" name="Science">
        <title>The Physcomitrella genome reveals evolutionary insights into the conquest of land by plants.</title>
        <authorList>
            <person name="Rensing S."/>
            <person name="Lang D."/>
            <person name="Zimmer A."/>
            <person name="Terry A."/>
            <person name="Salamov A."/>
            <person name="Shapiro H."/>
            <person name="Nishiyama T."/>
            <person name="Perroud P.-F."/>
            <person name="Lindquist E."/>
            <person name="Kamisugi Y."/>
            <person name="Tanahashi T."/>
            <person name="Sakakibara K."/>
            <person name="Fujita T."/>
            <person name="Oishi K."/>
            <person name="Shin-I T."/>
            <person name="Kuroki Y."/>
            <person name="Toyoda A."/>
            <person name="Suzuki Y."/>
            <person name="Hashimoto A."/>
            <person name="Yamaguchi K."/>
            <person name="Sugano A."/>
            <person name="Kohara Y."/>
            <person name="Fujiyama A."/>
            <person name="Anterola A."/>
            <person name="Aoki S."/>
            <person name="Ashton N."/>
            <person name="Barbazuk W.B."/>
            <person name="Barker E."/>
            <person name="Bennetzen J."/>
            <person name="Bezanilla M."/>
            <person name="Blankenship R."/>
            <person name="Cho S.H."/>
            <person name="Dutcher S."/>
            <person name="Estelle M."/>
            <person name="Fawcett J.A."/>
            <person name="Gundlach H."/>
            <person name="Hanada K."/>
            <person name="Heyl A."/>
            <person name="Hicks K.A."/>
            <person name="Hugh J."/>
            <person name="Lohr M."/>
            <person name="Mayer K."/>
            <person name="Melkozernov A."/>
            <person name="Murata T."/>
            <person name="Nelson D."/>
            <person name="Pils B."/>
            <person name="Prigge M."/>
            <person name="Reiss B."/>
            <person name="Renner T."/>
            <person name="Rombauts S."/>
            <person name="Rushton P."/>
            <person name="Sanderfoot A."/>
            <person name="Schween G."/>
            <person name="Shiu S.-H."/>
            <person name="Stueber K."/>
            <person name="Theodoulou F.L."/>
            <person name="Tu H."/>
            <person name="Van de Peer Y."/>
            <person name="Verrier P.J."/>
            <person name="Waters E."/>
            <person name="Wood A."/>
            <person name="Yang L."/>
            <person name="Cove D."/>
            <person name="Cuming A."/>
            <person name="Hasebe M."/>
            <person name="Lucas S."/>
            <person name="Mishler D.B."/>
            <person name="Reski R."/>
            <person name="Grigoriev I."/>
            <person name="Quatrano R.S."/>
            <person name="Boore J.L."/>
        </authorList>
    </citation>
    <scope>NUCLEOTIDE SEQUENCE [LARGE SCALE GENOMIC DNA]</scope>
    <source>
        <strain evidence="2 3">cv. Gransden 2004</strain>
    </source>
</reference>
<protein>
    <submittedName>
        <fullName evidence="1 2">Uncharacterized protein</fullName>
    </submittedName>
</protein>
<sequence length="129" mass="14896">MFILRVLEKFHTDNFDDHLENKGQHSYGATTSWILSSFSHFFYTASHQLLNMILSSTIVISFFTSKKARVLRNIHHTSDEKASPEAKRVLLTGLHHIYNINCKSSKHGQISPLWNLLKCEYRGTTFLLS</sequence>
<reference evidence="1 3" key="2">
    <citation type="journal article" date="2018" name="Plant J.">
        <title>The Physcomitrella patens chromosome-scale assembly reveals moss genome structure and evolution.</title>
        <authorList>
            <person name="Lang D."/>
            <person name="Ullrich K.K."/>
            <person name="Murat F."/>
            <person name="Fuchs J."/>
            <person name="Jenkins J."/>
            <person name="Haas F.B."/>
            <person name="Piednoel M."/>
            <person name="Gundlach H."/>
            <person name="Van Bel M."/>
            <person name="Meyberg R."/>
            <person name="Vives C."/>
            <person name="Morata J."/>
            <person name="Symeonidi A."/>
            <person name="Hiss M."/>
            <person name="Muchero W."/>
            <person name="Kamisugi Y."/>
            <person name="Saleh O."/>
            <person name="Blanc G."/>
            <person name="Decker E.L."/>
            <person name="van Gessel N."/>
            <person name="Grimwood J."/>
            <person name="Hayes R.D."/>
            <person name="Graham S.W."/>
            <person name="Gunter L.E."/>
            <person name="McDaniel S.F."/>
            <person name="Hoernstein S.N.W."/>
            <person name="Larsson A."/>
            <person name="Li F.W."/>
            <person name="Perroud P.F."/>
            <person name="Phillips J."/>
            <person name="Ranjan P."/>
            <person name="Rokshar D.S."/>
            <person name="Rothfels C.J."/>
            <person name="Schneider L."/>
            <person name="Shu S."/>
            <person name="Stevenson D.W."/>
            <person name="Thummler F."/>
            <person name="Tillich M."/>
            <person name="Villarreal Aguilar J.C."/>
            <person name="Widiez T."/>
            <person name="Wong G.K."/>
            <person name="Wymore A."/>
            <person name="Zhang Y."/>
            <person name="Zimmer A.D."/>
            <person name="Quatrano R.S."/>
            <person name="Mayer K.F.X."/>
            <person name="Goodstein D."/>
            <person name="Casacuberta J.M."/>
            <person name="Vandepoele K."/>
            <person name="Reski R."/>
            <person name="Cuming A.C."/>
            <person name="Tuskan G.A."/>
            <person name="Maumus F."/>
            <person name="Salse J."/>
            <person name="Schmutz J."/>
            <person name="Rensing S.A."/>
        </authorList>
    </citation>
    <scope>NUCLEOTIDE SEQUENCE [LARGE SCALE GENOMIC DNA]</scope>
    <source>
        <strain evidence="2 3">cv. Gransden 2004</strain>
    </source>
</reference>